<evidence type="ECO:0000313" key="3">
    <source>
        <dbReference type="EMBL" id="GGD17701.1"/>
    </source>
</evidence>
<dbReference type="SUPFAM" id="SSF69786">
    <property type="entry name" value="YggU-like"/>
    <property type="match status" value="1"/>
</dbReference>
<reference evidence="3" key="1">
    <citation type="journal article" date="2014" name="Int. J. Syst. Evol. Microbiol.">
        <title>Complete genome sequence of Corynebacterium casei LMG S-19264T (=DSM 44701T), isolated from a smear-ripened cheese.</title>
        <authorList>
            <consortium name="US DOE Joint Genome Institute (JGI-PGF)"/>
            <person name="Walter F."/>
            <person name="Albersmeier A."/>
            <person name="Kalinowski J."/>
            <person name="Ruckert C."/>
        </authorList>
    </citation>
    <scope>NUCLEOTIDE SEQUENCE</scope>
    <source>
        <strain evidence="3">CGMCC 1.12921</strain>
    </source>
</reference>
<comment type="caution">
    <text evidence="3">The sequence shown here is derived from an EMBL/GenBank/DDBJ whole genome shotgun (WGS) entry which is preliminary data.</text>
</comment>
<dbReference type="EMBL" id="BMGH01000001">
    <property type="protein sequence ID" value="GGD17701.1"/>
    <property type="molecule type" value="Genomic_DNA"/>
</dbReference>
<evidence type="ECO:0000313" key="4">
    <source>
        <dbReference type="Proteomes" id="UP000613582"/>
    </source>
</evidence>
<name>A0A8J2Y4C4_9PROT</name>
<protein>
    <recommendedName>
        <fullName evidence="2">UPF0235 protein GCM10011342_28160</fullName>
    </recommendedName>
</protein>
<proteinExistence type="inferred from homology"/>
<dbReference type="HAMAP" id="MF_00634">
    <property type="entry name" value="UPF0235"/>
    <property type="match status" value="1"/>
</dbReference>
<organism evidence="3 4">
    <name type="scientific">Aquisalinus flavus</name>
    <dbReference type="NCBI Taxonomy" id="1526572"/>
    <lineage>
        <taxon>Bacteria</taxon>
        <taxon>Pseudomonadati</taxon>
        <taxon>Pseudomonadota</taxon>
        <taxon>Alphaproteobacteria</taxon>
        <taxon>Parvularculales</taxon>
        <taxon>Parvularculaceae</taxon>
        <taxon>Aquisalinus</taxon>
    </lineage>
</organism>
<evidence type="ECO:0000256" key="2">
    <source>
        <dbReference type="HAMAP-Rule" id="MF_00634"/>
    </source>
</evidence>
<dbReference type="GO" id="GO:0005737">
    <property type="term" value="C:cytoplasm"/>
    <property type="evidence" value="ECO:0007669"/>
    <property type="project" value="TreeGrafter"/>
</dbReference>
<dbReference type="Proteomes" id="UP000613582">
    <property type="component" value="Unassembled WGS sequence"/>
</dbReference>
<reference evidence="3" key="2">
    <citation type="submission" date="2020-09" db="EMBL/GenBank/DDBJ databases">
        <authorList>
            <person name="Sun Q."/>
            <person name="Zhou Y."/>
        </authorList>
    </citation>
    <scope>NUCLEOTIDE SEQUENCE</scope>
    <source>
        <strain evidence="3">CGMCC 1.12921</strain>
    </source>
</reference>
<dbReference type="RefSeq" id="WP_188157806.1">
    <property type="nucleotide sequence ID" value="NZ_BMGH01000001.1"/>
</dbReference>
<dbReference type="Gene3D" id="3.30.1200.10">
    <property type="entry name" value="YggU-like"/>
    <property type="match status" value="1"/>
</dbReference>
<dbReference type="InterPro" id="IPR003746">
    <property type="entry name" value="DUF167"/>
</dbReference>
<dbReference type="InterPro" id="IPR036591">
    <property type="entry name" value="YggU-like_sf"/>
</dbReference>
<dbReference type="PANTHER" id="PTHR13420:SF7">
    <property type="entry name" value="UPF0235 PROTEIN C15ORF40"/>
    <property type="match status" value="1"/>
</dbReference>
<dbReference type="SMART" id="SM01152">
    <property type="entry name" value="DUF167"/>
    <property type="match status" value="1"/>
</dbReference>
<accession>A0A8J2Y4C4</accession>
<dbReference type="NCBIfam" id="TIGR00251">
    <property type="entry name" value="DUF167 family protein"/>
    <property type="match status" value="1"/>
</dbReference>
<dbReference type="PANTHER" id="PTHR13420">
    <property type="entry name" value="UPF0235 PROTEIN C15ORF40"/>
    <property type="match status" value="1"/>
</dbReference>
<keyword evidence="4" id="KW-1185">Reference proteome</keyword>
<dbReference type="AlphaFoldDB" id="A0A8J2Y4C4"/>
<evidence type="ECO:0000256" key="1">
    <source>
        <dbReference type="ARBA" id="ARBA00010364"/>
    </source>
</evidence>
<dbReference type="Pfam" id="PF02594">
    <property type="entry name" value="DUF167"/>
    <property type="match status" value="1"/>
</dbReference>
<sequence length="100" mass="10336">MPIETIIAVRVQPNASRDAVEGFGPDAAGAPVLRLRITAVPDKGKANKAVVKLLAAATGLPKSAISIIAGDKSRSKTVRFEASPDTVRTALENASKEQGS</sequence>
<gene>
    <name evidence="3" type="ORF">GCM10011342_28160</name>
</gene>
<comment type="similarity">
    <text evidence="1 2">Belongs to the UPF0235 family.</text>
</comment>